<feature type="transmembrane region" description="Helical" evidence="2">
    <location>
        <begin position="7"/>
        <end position="32"/>
    </location>
</feature>
<feature type="compositionally biased region" description="Acidic residues" evidence="1">
    <location>
        <begin position="461"/>
        <end position="478"/>
    </location>
</feature>
<protein>
    <submittedName>
        <fullName evidence="3">Uncharacterized protein</fullName>
    </submittedName>
</protein>
<sequence>MGSYSGLVLIVVDYSGLALIAFGYSGLIPIFVEHLTLVYVVSSGKQIVQETQAQPGQVVNRLSTEDTVGGTSHPLPGAADDLVDRLYDLGRPEDQPTPTPPRPVRVFEAKYKRWDLLPEALSHMNQYTSIPADNKEMNFPLPMEHPDNFISWVKAAADPETFGSPFNPTSISGMPLFVDIREEDYCELSKVAVLADKYLEEERKKGVEVYLPFWPRPEFTQLMVGTVMKAEKRLMKHGPKSYYVEQLYQRDLAIFAMVLAMKNKVDVGTPLSDEVFTQLWLTGLGIGDNANAFRGFLIEAFLRQDIDLVNPHGATVITGNCIQKFAILYHAHLLKEILDNIKEPADEVPPKVYYSHRICTREEMEHLCRMERYSLARAASQEDKREVKSLLQVLKQRWHELEEHTGKLANNWVDRVMTQWIHWNDLTPRIPEASLQEEVVRCCGPPQPKKAKRQKRRGEESESDDDDHPNDPDDDSFDYLDNLEGQALGQAMARDKDEVKTVSLEFPKLNKIIQLRIKDFAMPTAHALKVDQKFILRVDRVPHVPACIDNPGVLSVTRDGPEVLIPTWCLLWLSPPDTTIGSCELGFAPGSFLLSTRLDFPESGVFACGDFLFWYTRLVFPGVPFPGVLSVTGDGPEVLIPTWCLLWLSPPDTTIGSCELGFAPGSLLLSTRLDFPESGVFACGDFLFWYTRLVFRGVPFSGVLSSVVLVA</sequence>
<dbReference type="EMBL" id="JBJQOH010000004">
    <property type="protein sequence ID" value="KAL3689324.1"/>
    <property type="molecule type" value="Genomic_DNA"/>
</dbReference>
<keyword evidence="4" id="KW-1185">Reference proteome</keyword>
<evidence type="ECO:0000313" key="4">
    <source>
        <dbReference type="Proteomes" id="UP001633002"/>
    </source>
</evidence>
<evidence type="ECO:0000256" key="1">
    <source>
        <dbReference type="SAM" id="MobiDB-lite"/>
    </source>
</evidence>
<keyword evidence="2" id="KW-1133">Transmembrane helix</keyword>
<reference evidence="3 4" key="1">
    <citation type="submission" date="2024-09" db="EMBL/GenBank/DDBJ databases">
        <title>Chromosome-scale assembly of Riccia sorocarpa.</title>
        <authorList>
            <person name="Paukszto L."/>
        </authorList>
    </citation>
    <scope>NUCLEOTIDE SEQUENCE [LARGE SCALE GENOMIC DNA]</scope>
    <source>
        <strain evidence="3">LP-2024</strain>
        <tissue evidence="3">Aerial parts of the thallus</tissue>
    </source>
</reference>
<accession>A0ABD3HFT0</accession>
<proteinExistence type="predicted"/>
<comment type="caution">
    <text evidence="3">The sequence shown here is derived from an EMBL/GenBank/DDBJ whole genome shotgun (WGS) entry which is preliminary data.</text>
</comment>
<organism evidence="3 4">
    <name type="scientific">Riccia sorocarpa</name>
    <dbReference type="NCBI Taxonomy" id="122646"/>
    <lineage>
        <taxon>Eukaryota</taxon>
        <taxon>Viridiplantae</taxon>
        <taxon>Streptophyta</taxon>
        <taxon>Embryophyta</taxon>
        <taxon>Marchantiophyta</taxon>
        <taxon>Marchantiopsida</taxon>
        <taxon>Marchantiidae</taxon>
        <taxon>Marchantiales</taxon>
        <taxon>Ricciaceae</taxon>
        <taxon>Riccia</taxon>
    </lineage>
</organism>
<gene>
    <name evidence="3" type="ORF">R1sor_015633</name>
</gene>
<name>A0ABD3HFT0_9MARC</name>
<evidence type="ECO:0000313" key="3">
    <source>
        <dbReference type="EMBL" id="KAL3689324.1"/>
    </source>
</evidence>
<keyword evidence="2" id="KW-0812">Transmembrane</keyword>
<evidence type="ECO:0000256" key="2">
    <source>
        <dbReference type="SAM" id="Phobius"/>
    </source>
</evidence>
<dbReference type="Proteomes" id="UP001633002">
    <property type="component" value="Unassembled WGS sequence"/>
</dbReference>
<dbReference type="AlphaFoldDB" id="A0ABD3HFT0"/>
<feature type="region of interest" description="Disordered" evidence="1">
    <location>
        <begin position="438"/>
        <end position="479"/>
    </location>
</feature>
<keyword evidence="2" id="KW-0472">Membrane</keyword>